<dbReference type="CDD" id="cd01650">
    <property type="entry name" value="RT_nLTR_like"/>
    <property type="match status" value="1"/>
</dbReference>
<feature type="domain" description="C2H2-type" evidence="3">
    <location>
        <begin position="865"/>
        <end position="892"/>
    </location>
</feature>
<dbReference type="EMBL" id="BGPR01073781">
    <property type="protein sequence ID" value="GBO46240.1"/>
    <property type="molecule type" value="Genomic_DNA"/>
</dbReference>
<feature type="region of interest" description="Disordered" evidence="2">
    <location>
        <begin position="191"/>
        <end position="213"/>
    </location>
</feature>
<dbReference type="SUPFAM" id="SSF56672">
    <property type="entry name" value="DNA/RNA polymerases"/>
    <property type="match status" value="1"/>
</dbReference>
<evidence type="ECO:0000259" key="4">
    <source>
        <dbReference type="PROSITE" id="PS50878"/>
    </source>
</evidence>
<dbReference type="PROSITE" id="PS00028">
    <property type="entry name" value="ZINC_FINGER_C2H2_1"/>
    <property type="match status" value="3"/>
</dbReference>
<accession>A0A4Y2XBD8</accession>
<dbReference type="OrthoDB" id="6436077at2759"/>
<feature type="domain" description="C2H2-type" evidence="3">
    <location>
        <begin position="333"/>
        <end position="363"/>
    </location>
</feature>
<dbReference type="PANTHER" id="PTHR19446">
    <property type="entry name" value="REVERSE TRANSCRIPTASES"/>
    <property type="match status" value="1"/>
</dbReference>
<dbReference type="PROSITE" id="PS50878">
    <property type="entry name" value="RT_POL"/>
    <property type="match status" value="1"/>
</dbReference>
<feature type="region of interest" description="Disordered" evidence="2">
    <location>
        <begin position="904"/>
        <end position="960"/>
    </location>
</feature>
<dbReference type="GO" id="GO:0071897">
    <property type="term" value="P:DNA biosynthetic process"/>
    <property type="evidence" value="ECO:0007669"/>
    <property type="project" value="UniProtKB-ARBA"/>
</dbReference>
<gene>
    <name evidence="5" type="primary">pol_802</name>
    <name evidence="5" type="ORF">AVEN_203433_1</name>
</gene>
<reference evidence="5 6" key="1">
    <citation type="journal article" date="2019" name="Sci. Rep.">
        <title>Orb-weaving spider Araneus ventricosus genome elucidates the spidroin gene catalogue.</title>
        <authorList>
            <person name="Kono N."/>
            <person name="Nakamura H."/>
            <person name="Ohtoshi R."/>
            <person name="Moran D.A.P."/>
            <person name="Shinohara A."/>
            <person name="Yoshida Y."/>
            <person name="Fujiwara M."/>
            <person name="Mori M."/>
            <person name="Tomita M."/>
            <person name="Arakawa K."/>
        </authorList>
    </citation>
    <scope>NUCLEOTIDE SEQUENCE [LARGE SCALE GENOMIC DNA]</scope>
</reference>
<feature type="region of interest" description="Disordered" evidence="2">
    <location>
        <begin position="270"/>
        <end position="294"/>
    </location>
</feature>
<evidence type="ECO:0000313" key="5">
    <source>
        <dbReference type="EMBL" id="GBO46240.1"/>
    </source>
</evidence>
<dbReference type="InterPro" id="IPR043502">
    <property type="entry name" value="DNA/RNA_pol_sf"/>
</dbReference>
<feature type="domain" description="C2H2-type" evidence="3">
    <location>
        <begin position="534"/>
        <end position="557"/>
    </location>
</feature>
<feature type="region of interest" description="Disordered" evidence="2">
    <location>
        <begin position="650"/>
        <end position="701"/>
    </location>
</feature>
<evidence type="ECO:0000256" key="2">
    <source>
        <dbReference type="SAM" id="MobiDB-lite"/>
    </source>
</evidence>
<evidence type="ECO:0000256" key="1">
    <source>
        <dbReference type="PROSITE-ProRule" id="PRU00042"/>
    </source>
</evidence>
<feature type="region of interest" description="Disordered" evidence="2">
    <location>
        <begin position="54"/>
        <end position="75"/>
    </location>
</feature>
<feature type="compositionally biased region" description="Basic residues" evidence="2">
    <location>
        <begin position="905"/>
        <end position="915"/>
    </location>
</feature>
<feature type="domain" description="Reverse transcriptase" evidence="4">
    <location>
        <begin position="1147"/>
        <end position="1419"/>
    </location>
</feature>
<dbReference type="Gene3D" id="3.30.70.270">
    <property type="match status" value="1"/>
</dbReference>
<dbReference type="InterPro" id="IPR043128">
    <property type="entry name" value="Rev_trsase/Diguanyl_cyclase"/>
</dbReference>
<dbReference type="GO" id="GO:0008270">
    <property type="term" value="F:zinc ion binding"/>
    <property type="evidence" value="ECO:0007669"/>
    <property type="project" value="UniProtKB-KW"/>
</dbReference>
<name>A0A4Y2XBD8_ARAVE</name>
<keyword evidence="1" id="KW-0862">Zinc</keyword>
<feature type="compositionally biased region" description="Polar residues" evidence="2">
    <location>
        <begin position="660"/>
        <end position="670"/>
    </location>
</feature>
<feature type="compositionally biased region" description="Polar residues" evidence="2">
    <location>
        <begin position="689"/>
        <end position="699"/>
    </location>
</feature>
<keyword evidence="6" id="KW-1185">Reference proteome</keyword>
<proteinExistence type="predicted"/>
<comment type="caution">
    <text evidence="5">The sequence shown here is derived from an EMBL/GenBank/DDBJ whole genome shotgun (WGS) entry which is preliminary data.</text>
</comment>
<dbReference type="SMART" id="SM00355">
    <property type="entry name" value="ZnF_C2H2"/>
    <property type="match status" value="8"/>
</dbReference>
<keyword evidence="1" id="KW-0479">Metal-binding</keyword>
<dbReference type="InterPro" id="IPR013087">
    <property type="entry name" value="Znf_C2H2_type"/>
</dbReference>
<feature type="compositionally biased region" description="Low complexity" evidence="2">
    <location>
        <begin position="270"/>
        <end position="280"/>
    </location>
</feature>
<evidence type="ECO:0000313" key="6">
    <source>
        <dbReference type="Proteomes" id="UP000499080"/>
    </source>
</evidence>
<dbReference type="PROSITE" id="PS50157">
    <property type="entry name" value="ZINC_FINGER_C2H2_2"/>
    <property type="match status" value="3"/>
</dbReference>
<keyword evidence="1" id="KW-0863">Zinc-finger</keyword>
<organism evidence="5 6">
    <name type="scientific">Araneus ventricosus</name>
    <name type="common">Orbweaver spider</name>
    <name type="synonym">Epeira ventricosa</name>
    <dbReference type="NCBI Taxonomy" id="182803"/>
    <lineage>
        <taxon>Eukaryota</taxon>
        <taxon>Metazoa</taxon>
        <taxon>Ecdysozoa</taxon>
        <taxon>Arthropoda</taxon>
        <taxon>Chelicerata</taxon>
        <taxon>Arachnida</taxon>
        <taxon>Araneae</taxon>
        <taxon>Araneomorphae</taxon>
        <taxon>Entelegynae</taxon>
        <taxon>Araneoidea</taxon>
        <taxon>Araneidae</taxon>
        <taxon>Araneus</taxon>
    </lineage>
</organism>
<evidence type="ECO:0000259" key="3">
    <source>
        <dbReference type="PROSITE" id="PS50157"/>
    </source>
</evidence>
<dbReference type="InterPro" id="IPR000477">
    <property type="entry name" value="RT_dom"/>
</dbReference>
<dbReference type="Pfam" id="PF00078">
    <property type="entry name" value="RVT_1"/>
    <property type="match status" value="1"/>
</dbReference>
<protein>
    <submittedName>
        <fullName evidence="5">Retrovirus-related Pol polyprotein from type-2 retrotransposable element R2DM</fullName>
    </submittedName>
</protein>
<sequence>MSANMRIPSVDKSDCVAISTSNEDSSVCERTLLMQTSFISPVCSRTRSQVAKRNAQQPVLNYDSPSTEATSTTSFSDTGINKSIMSVTPSCDPSDEICKAKLDSALTEAHSCVSFISPRSPIITGFVPSSEIFSVDSSVPTLQPNSALDDDLSSDYSNNMLLPSIDISFQDLSEASNDSIVYDIRATASTSENVDNNDNEKDPATTNTPPEDCFPLVVDDDLIATVMIHEIIDLVSTDPAAIPTSPPSPVSGNIDTLNDKLIDPLIEQNSNESTSNENIIVPNDPINSPTSPPSLKEDLSIQRFVTNNGSVIVIFPFTQREHDSSSPHSNLSNRCHFCEKPFSNEKALSRHVSTVHIHAGEESFVEVQSITFVTQHPTASCKTCGISFLSPFLFEEHCLKNHCSEDNIFTCTKCNRDFSSFPKFKRHSCKFRDVIPIPHPFRCLICDDLFESRLMQERHPCHGPCDNASDFADHRSGHCIIPIEDDPNEVRFPTRCIPAPRRLFTRDNPEFDGSLPGPLFINFSQQLPPPNKLFQCDTCFQSFLNSDTLSSHIASCHLLPDYNCFRQSNTTKRKSFASCHLCGALFASKAIFNHHPCVSAPPEDATASFQNETQPSLSYPNFSLGVELPPTPIPPSSYPNFSLGVTLPPTPIHEPITAPPGTSDQPNADSLFNGIETSAGALSPPSCTPQPINGIGSSSNKKKWPCDFKGCKIVKGSKKGLSIHKFKEHKIPFPKRDIPSNTQPSQTIGIAQSQNLVGISTDDPTNLPSQQCPTQTSRSGNIVNFLFPLQCPTLCTEQNCIFDSNGKTWSSNKCSLLRHLRSAHRLSNLTSIHWCATCAQKIGKPKKHSCLAQGVMLKLPVDSEFKCQECDESFTTDLGLRNHTSAHKKSTALAQSVQRVIPRMGARKWKNKKTNHVNSSSEPPDEAITDPTLVLAPPPAQSNTTPPSPPDDEQPPGPLSIYIDHLQDLLNQDPSEEFFDMFSETMEMALADIKNLSFQSNSNFTEQSLGESSAVNPTNEVIPIRQKQQKKEINIIDPQACQALYNRNRKRCVREICSGPPTRCMIPVEKVEDFYRSAWDSVPPPIPDLPITTEERTPLLEHIISISEVSKKLARAENSAPGPDRLTYHHWRSLPQGNKFLATSFNVCLHFQKVPAEWRKTTTILIPKSLLNLDSPANWRPIALSNTIYKIFTKVLAGRLQDWSTKFDVLSHCQKGFTPFDGVLEHNFILQTRLESARAHKKDLCVAWLDVTNAFGALPHPLIYKALHAAGTGDQFVKIIQDIYTDCSTSILTNDSSTGPIPIKSGVKQGCPISGLLFNMSIDHILRRIQGDFTDHRILAFADDLCLIGDSREDLQDMLDVVYDEMSKIGLLLNPEKSFSLHLSASTPVNVPGSLFSLGPDTIKPILEYEFTKFLGKPVGFNPVSDYSSFNSFADCAKKILDSQLSPWQKMDAMKSFIFPATQFSMRTGQFKKEDWTLLDEAIRHAVKEILFLPERAANEYIYGHTKAGCVGLPISAEESDLNRVDSAFKLLTSHDEIVSQLALTNLRNSVAKRIRIPNPTDDDMSDFMSGSLDIDEDDKPHSNPYSNIWTTARVASRRQKIQWLFSEGHPQLKFQDLIIKSSSRRKILFTFRNRLRQDRSQVLQNKPDQGKAMECVAQSPISSHFIANGLYTRFSEYRFIHRARLNLLPLNGLPWKDGPVKRCRRCNKANLETLPHVINHCEVHSRAWQLRHDSIQNRVVKAAEYSKAEILAVNRKFVKEYNLRPDIIIKLDGKIYIIDIVCPFENRLDSFEKAKDEKRRKYQVLVDHFHQQNISAEIIPIVVGALGAWDTENDRFLSKIMSRSYLKKMSKLCVSDNIRWARDIYVEHITGHRQFDVSAIIADPLFRPQEPPTSEDPLAVPINSPPPPCSDTLFVPPAVPCTSEQGDAAGHLQ</sequence>
<dbReference type="Proteomes" id="UP000499080">
    <property type="component" value="Unassembled WGS sequence"/>
</dbReference>